<proteinExistence type="predicted"/>
<dbReference type="Proteomes" id="UP001143328">
    <property type="component" value="Unassembled WGS sequence"/>
</dbReference>
<evidence type="ECO:0000256" key="1">
    <source>
        <dbReference type="ARBA" id="ARBA00022636"/>
    </source>
</evidence>
<dbReference type="Pfam" id="PF07238">
    <property type="entry name" value="PilZ"/>
    <property type="match status" value="1"/>
</dbReference>
<comment type="caution">
    <text evidence="6">The sequence shown here is derived from an EMBL/GenBank/DDBJ whole genome shotgun (WGS) entry which is preliminary data.</text>
</comment>
<dbReference type="Gene3D" id="2.40.10.220">
    <property type="entry name" value="predicted glycosyltransferase like domains"/>
    <property type="match status" value="1"/>
</dbReference>
<keyword evidence="1" id="KW-0973">c-di-GMP</keyword>
<keyword evidence="3" id="KW-0975">Bacterial flagellum</keyword>
<protein>
    <recommendedName>
        <fullName evidence="8">Pilus assembly protein PilZ</fullName>
    </recommendedName>
</protein>
<sequence length="266" mass="30659">MLKPLMDRATVFSFGEFWTVSNPFAAGDGPQPPKVLKAPLEVFAALRQLEEHRDPLIITFHERSMRFQTFIIQINRERGVLALDEMVPNDGERFLKAGESFRIEGFHEGVRIAWEYTQQVQVGQMEGSNCYWCPMPTEVLYHQRRNAYRAPLKQAQPVNIELGGDRLRVPVKGVLLDISATGCKLRFAGDASKSLQPGQVYERLMAQLPFGAITTAVELRHLVYDEKLDMTFVGMRFHRMNGLEQRQIDRFVYQLQREARRDDIDD</sequence>
<evidence type="ECO:0000256" key="3">
    <source>
        <dbReference type="ARBA" id="ARBA00023143"/>
    </source>
</evidence>
<dbReference type="InterPro" id="IPR009875">
    <property type="entry name" value="PilZ_domain"/>
</dbReference>
<evidence type="ECO:0000313" key="7">
    <source>
        <dbReference type="Proteomes" id="UP001143328"/>
    </source>
</evidence>
<dbReference type="Gene3D" id="2.30.110.10">
    <property type="entry name" value="Electron Transport, Fmn-binding Protein, Chain A"/>
    <property type="match status" value="1"/>
</dbReference>
<dbReference type="GO" id="GO:0035438">
    <property type="term" value="F:cyclic-di-GMP binding"/>
    <property type="evidence" value="ECO:0007669"/>
    <property type="project" value="InterPro"/>
</dbReference>
<keyword evidence="2" id="KW-0547">Nucleotide-binding</keyword>
<dbReference type="Pfam" id="PF07317">
    <property type="entry name" value="PilZN"/>
    <property type="match status" value="1"/>
</dbReference>
<keyword evidence="7" id="KW-1185">Reference proteome</keyword>
<dbReference type="InterPro" id="IPR012349">
    <property type="entry name" value="Split_barrel_FMN-bd"/>
</dbReference>
<name>A0A9W6NFV9_9PSED</name>
<dbReference type="InterPro" id="IPR009926">
    <property type="entry name" value="T3SS_YcgR_PilZN"/>
</dbReference>
<evidence type="ECO:0000256" key="2">
    <source>
        <dbReference type="ARBA" id="ARBA00022741"/>
    </source>
</evidence>
<feature type="domain" description="Type III secretion system flagellar brake protein YcgR PilZN" evidence="5">
    <location>
        <begin position="36"/>
        <end position="140"/>
    </location>
</feature>
<accession>A0A9W6NFV9</accession>
<gene>
    <name evidence="6" type="ORF">GCM10017655_24900</name>
</gene>
<evidence type="ECO:0008006" key="8">
    <source>
        <dbReference type="Google" id="ProtNLM"/>
    </source>
</evidence>
<dbReference type="AlphaFoldDB" id="A0A9W6NFV9"/>
<evidence type="ECO:0000259" key="5">
    <source>
        <dbReference type="Pfam" id="PF07317"/>
    </source>
</evidence>
<organism evidence="6 7">
    <name type="scientific">Pseudomonas turukhanskensis</name>
    <dbReference type="NCBI Taxonomy" id="1806536"/>
    <lineage>
        <taxon>Bacteria</taxon>
        <taxon>Pseudomonadati</taxon>
        <taxon>Pseudomonadota</taxon>
        <taxon>Gammaproteobacteria</taxon>
        <taxon>Pseudomonadales</taxon>
        <taxon>Pseudomonadaceae</taxon>
        <taxon>Pseudomonas</taxon>
    </lineage>
</organism>
<dbReference type="EMBL" id="BSFN01000006">
    <property type="protein sequence ID" value="GLK89428.1"/>
    <property type="molecule type" value="Genomic_DNA"/>
</dbReference>
<reference evidence="6" key="1">
    <citation type="journal article" date="2014" name="Int. J. Syst. Evol. Microbiol.">
        <title>Complete genome sequence of Corynebacterium casei LMG S-19264T (=DSM 44701T), isolated from a smear-ripened cheese.</title>
        <authorList>
            <consortium name="US DOE Joint Genome Institute (JGI-PGF)"/>
            <person name="Walter F."/>
            <person name="Albersmeier A."/>
            <person name="Kalinowski J."/>
            <person name="Ruckert C."/>
        </authorList>
    </citation>
    <scope>NUCLEOTIDE SEQUENCE</scope>
    <source>
        <strain evidence="6">VKM B-2935</strain>
    </source>
</reference>
<evidence type="ECO:0000313" key="6">
    <source>
        <dbReference type="EMBL" id="GLK89428.1"/>
    </source>
</evidence>
<reference evidence="6" key="2">
    <citation type="submission" date="2023-01" db="EMBL/GenBank/DDBJ databases">
        <authorList>
            <person name="Sun Q."/>
            <person name="Evtushenko L."/>
        </authorList>
    </citation>
    <scope>NUCLEOTIDE SEQUENCE</scope>
    <source>
        <strain evidence="6">VKM B-2935</strain>
    </source>
</reference>
<feature type="domain" description="PilZ" evidence="4">
    <location>
        <begin position="143"/>
        <end position="254"/>
    </location>
</feature>
<evidence type="ECO:0000259" key="4">
    <source>
        <dbReference type="Pfam" id="PF07238"/>
    </source>
</evidence>